<dbReference type="Proteomes" id="UP000192343">
    <property type="component" value="Unassembled WGS sequence"/>
</dbReference>
<evidence type="ECO:0000256" key="1">
    <source>
        <dbReference type="ARBA" id="ARBA00004196"/>
    </source>
</evidence>
<dbReference type="GO" id="GO:0030288">
    <property type="term" value="C:outer membrane-bounded periplasmic space"/>
    <property type="evidence" value="ECO:0007669"/>
    <property type="project" value="InterPro"/>
</dbReference>
<reference evidence="6 7" key="1">
    <citation type="submission" date="2017-03" db="EMBL/GenBank/DDBJ databases">
        <title>Draft Genome sequence of Marispirochaeta sp. strain JC444.</title>
        <authorList>
            <person name="Shivani Y."/>
            <person name="Subhash Y."/>
            <person name="Sasikala C."/>
            <person name="Ramana C."/>
        </authorList>
    </citation>
    <scope>NUCLEOTIDE SEQUENCE [LARGE SCALE GENOMIC DNA]</scope>
    <source>
        <strain evidence="6 7">JC444</strain>
    </source>
</reference>
<feature type="signal peptide" evidence="5">
    <location>
        <begin position="1"/>
        <end position="22"/>
    </location>
</feature>
<organism evidence="6 7">
    <name type="scientific">Marispirochaeta aestuarii</name>
    <dbReference type="NCBI Taxonomy" id="1963862"/>
    <lineage>
        <taxon>Bacteria</taxon>
        <taxon>Pseudomonadati</taxon>
        <taxon>Spirochaetota</taxon>
        <taxon>Spirochaetia</taxon>
        <taxon>Spirochaetales</taxon>
        <taxon>Spirochaetaceae</taxon>
        <taxon>Marispirochaeta</taxon>
    </lineage>
</organism>
<comment type="similarity">
    <text evidence="2">Belongs to the bacterial solute-binding protein 7 family.</text>
</comment>
<evidence type="ECO:0000256" key="5">
    <source>
        <dbReference type="SAM" id="SignalP"/>
    </source>
</evidence>
<comment type="subcellular location">
    <subcellularLocation>
        <location evidence="1">Cell envelope</location>
    </subcellularLocation>
</comment>
<sequence length="335" mass="37268">MKKFLIVSLVLIIGFGTLFAGAQGEAGAERPIRLVGATHLPADYVFYRMMEVFAEKVKEYYDGPIEIEVHHSGDLGQEKDFVEFMIEGISVDFAIAAPSWAATWDKRVSFMDPPFLFKDLDHWDRALSEDAFAPIKEDLIKKGLRIVGYGGGGTRNLILNQPVKGTEDFPNILLRVMGSPIQANVFNAVGFKATPLDYLEVYNGIKTGVVDGLENESAALRSMKFYEVAPNIVLTRHAITVRPLFFSEKRFQSFPKELQDAILKAGEEAAAWHRATETREDAEALKEMEAEGKIKLIELPPEDLARMQAAARPALEAFAKEIGAEEILANVDSMR</sequence>
<evidence type="ECO:0000256" key="2">
    <source>
        <dbReference type="ARBA" id="ARBA00009023"/>
    </source>
</evidence>
<dbReference type="CDD" id="cd13603">
    <property type="entry name" value="PBP2_TRAP_Siap_TeaA_like"/>
    <property type="match status" value="1"/>
</dbReference>
<dbReference type="InterPro" id="IPR018389">
    <property type="entry name" value="DctP_fam"/>
</dbReference>
<comment type="caution">
    <text evidence="6">The sequence shown here is derived from an EMBL/GenBank/DDBJ whole genome shotgun (WGS) entry which is preliminary data.</text>
</comment>
<dbReference type="NCBIfam" id="NF037995">
    <property type="entry name" value="TRAP_S1"/>
    <property type="match status" value="1"/>
</dbReference>
<gene>
    <name evidence="6" type="ORF">B4O97_02835</name>
</gene>
<dbReference type="Pfam" id="PF03480">
    <property type="entry name" value="DctP"/>
    <property type="match status" value="1"/>
</dbReference>
<evidence type="ECO:0000256" key="3">
    <source>
        <dbReference type="ARBA" id="ARBA00022448"/>
    </source>
</evidence>
<evidence type="ECO:0008006" key="8">
    <source>
        <dbReference type="Google" id="ProtNLM"/>
    </source>
</evidence>
<dbReference type="PIRSF" id="PIRSF006470">
    <property type="entry name" value="DctB"/>
    <property type="match status" value="1"/>
</dbReference>
<keyword evidence="4 5" id="KW-0732">Signal</keyword>
<dbReference type="Gene3D" id="3.40.190.170">
    <property type="entry name" value="Bacterial extracellular solute-binding protein, family 7"/>
    <property type="match status" value="1"/>
</dbReference>
<name>A0A1Y1S2K9_9SPIO</name>
<dbReference type="PANTHER" id="PTHR33376">
    <property type="match status" value="1"/>
</dbReference>
<dbReference type="PANTHER" id="PTHR33376:SF4">
    <property type="entry name" value="SIALIC ACID-BINDING PERIPLASMIC PROTEIN SIAP"/>
    <property type="match status" value="1"/>
</dbReference>
<keyword evidence="7" id="KW-1185">Reference proteome</keyword>
<proteinExistence type="inferred from homology"/>
<dbReference type="EMBL" id="MWQY01000002">
    <property type="protein sequence ID" value="ORC37949.1"/>
    <property type="molecule type" value="Genomic_DNA"/>
</dbReference>
<dbReference type="STRING" id="1963862.B4O97_02835"/>
<dbReference type="InterPro" id="IPR038404">
    <property type="entry name" value="TRAP_DctP_sf"/>
</dbReference>
<dbReference type="OrthoDB" id="89872at2"/>
<evidence type="ECO:0000256" key="4">
    <source>
        <dbReference type="ARBA" id="ARBA00022729"/>
    </source>
</evidence>
<evidence type="ECO:0000313" key="6">
    <source>
        <dbReference type="EMBL" id="ORC37949.1"/>
    </source>
</evidence>
<evidence type="ECO:0000313" key="7">
    <source>
        <dbReference type="Proteomes" id="UP000192343"/>
    </source>
</evidence>
<feature type="chain" id="PRO_5012508146" description="C4-dicarboxylate ABC transporter substrate-binding protein" evidence="5">
    <location>
        <begin position="23"/>
        <end position="335"/>
    </location>
</feature>
<dbReference type="RefSeq" id="WP_083048114.1">
    <property type="nucleotide sequence ID" value="NZ_CAXXQO010000003.1"/>
</dbReference>
<protein>
    <recommendedName>
        <fullName evidence="8">C4-dicarboxylate ABC transporter substrate-binding protein</fullName>
    </recommendedName>
</protein>
<dbReference type="InterPro" id="IPR004682">
    <property type="entry name" value="TRAP_DctP"/>
</dbReference>
<keyword evidence="3" id="KW-0813">Transport</keyword>
<dbReference type="AlphaFoldDB" id="A0A1Y1S2K9"/>
<accession>A0A1Y1S2K9</accession>
<dbReference type="GO" id="GO:0055085">
    <property type="term" value="P:transmembrane transport"/>
    <property type="evidence" value="ECO:0007669"/>
    <property type="project" value="InterPro"/>
</dbReference>